<dbReference type="Proteomes" id="UP000323567">
    <property type="component" value="Unassembled WGS sequence"/>
</dbReference>
<reference evidence="1 2" key="1">
    <citation type="journal article" date="2019" name="Nat. Med.">
        <title>A library of human gut bacterial isolates paired with longitudinal multiomics data enables mechanistic microbiome research.</title>
        <authorList>
            <person name="Poyet M."/>
            <person name="Groussin M."/>
            <person name="Gibbons S.M."/>
            <person name="Avila-Pacheco J."/>
            <person name="Jiang X."/>
            <person name="Kearney S.M."/>
            <person name="Perrotta A.R."/>
            <person name="Berdy B."/>
            <person name="Zhao S."/>
            <person name="Lieberman T.D."/>
            <person name="Swanson P.K."/>
            <person name="Smith M."/>
            <person name="Roesemann S."/>
            <person name="Alexander J.E."/>
            <person name="Rich S.A."/>
            <person name="Livny J."/>
            <person name="Vlamakis H."/>
            <person name="Clish C."/>
            <person name="Bullock K."/>
            <person name="Deik A."/>
            <person name="Scott J."/>
            <person name="Pierce K.A."/>
            <person name="Xavier R.J."/>
            <person name="Alm E.J."/>
        </authorList>
    </citation>
    <scope>NUCLEOTIDE SEQUENCE [LARGE SCALE GENOMIC DNA]</scope>
    <source>
        <strain evidence="1 2">BIOML-A2</strain>
    </source>
</reference>
<proteinExistence type="predicted"/>
<comment type="caution">
    <text evidence="1">The sequence shown here is derived from an EMBL/GenBank/DDBJ whole genome shotgun (WGS) entry which is preliminary data.</text>
</comment>
<evidence type="ECO:0008006" key="3">
    <source>
        <dbReference type="Google" id="ProtNLM"/>
    </source>
</evidence>
<gene>
    <name evidence="1" type="ORF">F2Y13_12385</name>
</gene>
<dbReference type="EMBL" id="VVXK01000021">
    <property type="protein sequence ID" value="KAA2367072.1"/>
    <property type="molecule type" value="Genomic_DNA"/>
</dbReference>
<evidence type="ECO:0000313" key="1">
    <source>
        <dbReference type="EMBL" id="KAA2367072.1"/>
    </source>
</evidence>
<organism evidence="1 2">
    <name type="scientific">Alistipes shahii</name>
    <dbReference type="NCBI Taxonomy" id="328814"/>
    <lineage>
        <taxon>Bacteria</taxon>
        <taxon>Pseudomonadati</taxon>
        <taxon>Bacteroidota</taxon>
        <taxon>Bacteroidia</taxon>
        <taxon>Bacteroidales</taxon>
        <taxon>Rikenellaceae</taxon>
        <taxon>Alistipes</taxon>
    </lineage>
</organism>
<evidence type="ECO:0000313" key="2">
    <source>
        <dbReference type="Proteomes" id="UP000323567"/>
    </source>
</evidence>
<dbReference type="AlphaFoldDB" id="A0A5B3G1P6"/>
<sequence length="471" mass="50181">MVCAVAAVVFFASCSKDKESGTIAFDSPAVFLNAGDAVTVGFSASNIESFSITGKPTGWSDPVIDAANRTITVISPEKFDDDNDAVKSGSVTLTGKVHGGSTASATLFVGVVDSEDLSGKPANSYLINKKETNYLIDAMYKGDLTELATSSVDVVWQSRSNLIQYLELKDGKASFYVAADSDDGDKIKEGNAVIGAYDAGGTLIWSWHVWAADYDPEAEGGAVDFNGYSMMTRNLGALAADNSSVENILASYGLYYQWGRKDPFIGPSSYNAANGASASMYNGGGSRVYLRTAASSAETGTVAYAVQHPLTFITGVSGSENDWLWSAHSDDLWSASKKSAYDPCPYGWRVAPSAVFDGLKLVGAPTAADADKYGWGLTDPERGTSSLFIGAGRRRYDNSTILNVYNPVTVRSVAEEAQPWEGLYWTAGTLSGTKSPAFHFWFEKKTTGGGLENNVPYARANGMSVRCVRVQ</sequence>
<name>A0A5B3G1P6_9BACT</name>
<accession>A0A5B3G1P6</accession>
<protein>
    <recommendedName>
        <fullName evidence="3">Fibrobacter succinogenes major paralogous domain-containing protein</fullName>
    </recommendedName>
</protein>